<name>U2MKS4_9BACT</name>
<evidence type="ECO:0000313" key="2">
    <source>
        <dbReference type="Proteomes" id="UP000017023"/>
    </source>
</evidence>
<dbReference type="AlphaFoldDB" id="U2MKS4"/>
<gene>
    <name evidence="1" type="ORF">HMPREF9145_0589</name>
</gene>
<proteinExistence type="predicted"/>
<dbReference type="PATRIC" id="fig|1395125.3.peg.376"/>
<comment type="caution">
    <text evidence="1">The sequence shown here is derived from an EMBL/GenBank/DDBJ whole genome shotgun (WGS) entry which is preliminary data.</text>
</comment>
<dbReference type="EMBL" id="AWGW01000006">
    <property type="protein sequence ID" value="ERK02265.1"/>
    <property type="molecule type" value="Genomic_DNA"/>
</dbReference>
<organism evidence="1 2">
    <name type="scientific">Segatella salivae F0493</name>
    <dbReference type="NCBI Taxonomy" id="1395125"/>
    <lineage>
        <taxon>Bacteria</taxon>
        <taxon>Pseudomonadati</taxon>
        <taxon>Bacteroidota</taxon>
        <taxon>Bacteroidia</taxon>
        <taxon>Bacteroidales</taxon>
        <taxon>Prevotellaceae</taxon>
        <taxon>Segatella</taxon>
    </lineage>
</organism>
<accession>U2MKS4</accession>
<protein>
    <submittedName>
        <fullName evidence="1">Uncharacterized protein</fullName>
    </submittedName>
</protein>
<reference evidence="1 2" key="1">
    <citation type="submission" date="2013-08" db="EMBL/GenBank/DDBJ databases">
        <authorList>
            <person name="Durkin A.S."/>
            <person name="Haft D.R."/>
            <person name="McCorrison J."/>
            <person name="Torralba M."/>
            <person name="Gillis M."/>
            <person name="Haft D.H."/>
            <person name="Methe B."/>
            <person name="Sutton G."/>
            <person name="Nelson K.E."/>
        </authorList>
    </citation>
    <scope>NUCLEOTIDE SEQUENCE [LARGE SCALE GENOMIC DNA]</scope>
    <source>
        <strain evidence="1 2">F0493</strain>
    </source>
</reference>
<evidence type="ECO:0000313" key="1">
    <source>
        <dbReference type="EMBL" id="ERK02265.1"/>
    </source>
</evidence>
<sequence>MQENGKYFLCVHLAFYRSIASYRMQSAGWNAFNRQVI</sequence>
<dbReference type="Proteomes" id="UP000017023">
    <property type="component" value="Unassembled WGS sequence"/>
</dbReference>